<evidence type="ECO:0000256" key="3">
    <source>
        <dbReference type="ARBA" id="ARBA00022989"/>
    </source>
</evidence>
<feature type="transmembrane region" description="Helical" evidence="5">
    <location>
        <begin position="320"/>
        <end position="342"/>
    </location>
</feature>
<feature type="transmembrane region" description="Helical" evidence="5">
    <location>
        <begin position="186"/>
        <end position="208"/>
    </location>
</feature>
<dbReference type="STRING" id="410332.SAMN04488550_0515"/>
<comment type="subcellular location">
    <subcellularLocation>
        <location evidence="1">Cell membrane</location>
        <topology evidence="1">Multi-pass membrane protein</topology>
    </subcellularLocation>
</comment>
<dbReference type="Proteomes" id="UP000035009">
    <property type="component" value="Unassembled WGS sequence"/>
</dbReference>
<keyword evidence="8" id="KW-1185">Reference proteome</keyword>
<accession>M3VE46</accession>
<keyword evidence="4 5" id="KW-0472">Membrane</keyword>
<dbReference type="InterPro" id="IPR011701">
    <property type="entry name" value="MFS"/>
</dbReference>
<evidence type="ECO:0000256" key="1">
    <source>
        <dbReference type="ARBA" id="ARBA00004651"/>
    </source>
</evidence>
<dbReference type="GO" id="GO:0022857">
    <property type="term" value="F:transmembrane transporter activity"/>
    <property type="evidence" value="ECO:0007669"/>
    <property type="project" value="InterPro"/>
</dbReference>
<name>M3VE46_GORML</name>
<sequence length="514" mass="52856">MTGIVPDLTGQMLSTLLRNVIGDRKTTHRQEHLVSTTLDTPAPGAPTLDSGPNIGGRARTIALICLLAASFMELMDATIVNVALHTLQEDLGASPAALQWIVAGYPLAYAIGLILGARLGDRYGRRRLFILGLVAFGAASLACGLAADPTQLVTFRLIQGAAAALMVPQVLTNIQVLYPPAERGRAMGLFTSVIGVAAVTGPVLGAVITNGDWFDLSWRPAFLINVPIAVVAVIAARIFIPETHADRPAPITLGSVALLGGSLAAIMAPITLGPENDWPAWGFVLIALGVVGLALFGARQVAAERAGSVPMVPPSVFGTVSFRSGLAAFAALSIPTGGYFLVQSLHVQLSQGWSVLHTGLMWIPFSLAVPIAAGLSATVLAAKFGKHVLQAGAAVLITGMTSMIVANGSAHPGIWFAVALTVAGLGFGLIVGAAGLLVLNDVPVEQAGAASGVFNTVQALTVAMGAAVIGTVYSTVSESSGFDDAYRIAMWIMIGLVAFGAVIAQAMPKVKITI</sequence>
<feature type="transmembrane region" description="Helical" evidence="5">
    <location>
        <begin position="61"/>
        <end position="84"/>
    </location>
</feature>
<dbReference type="GO" id="GO:0005886">
    <property type="term" value="C:plasma membrane"/>
    <property type="evidence" value="ECO:0007669"/>
    <property type="project" value="UniProtKB-SubCell"/>
</dbReference>
<evidence type="ECO:0000313" key="8">
    <source>
        <dbReference type="Proteomes" id="UP000035009"/>
    </source>
</evidence>
<dbReference type="PANTHER" id="PTHR42718">
    <property type="entry name" value="MAJOR FACILITATOR SUPERFAMILY MULTIDRUG TRANSPORTER MFSC"/>
    <property type="match status" value="1"/>
</dbReference>
<dbReference type="RefSeq" id="WP_008377245.1">
    <property type="nucleotide sequence ID" value="NZ_BAOP01000005.1"/>
</dbReference>
<dbReference type="PRINTS" id="PR01036">
    <property type="entry name" value="TCRTETB"/>
</dbReference>
<dbReference type="EMBL" id="BAOP01000005">
    <property type="protein sequence ID" value="GAC79004.1"/>
    <property type="molecule type" value="Genomic_DNA"/>
</dbReference>
<dbReference type="AlphaFoldDB" id="M3VE46"/>
<proteinExistence type="predicted"/>
<dbReference type="eggNOG" id="COG0477">
    <property type="taxonomic scope" value="Bacteria"/>
</dbReference>
<evidence type="ECO:0000259" key="6">
    <source>
        <dbReference type="PROSITE" id="PS50850"/>
    </source>
</evidence>
<feature type="transmembrane region" description="Helical" evidence="5">
    <location>
        <begin position="128"/>
        <end position="147"/>
    </location>
</feature>
<evidence type="ECO:0000256" key="2">
    <source>
        <dbReference type="ARBA" id="ARBA00022692"/>
    </source>
</evidence>
<feature type="transmembrane region" description="Helical" evidence="5">
    <location>
        <begin position="96"/>
        <end position="116"/>
    </location>
</feature>
<dbReference type="PANTHER" id="PTHR42718:SF39">
    <property type="entry name" value="ACTINORHODIN TRANSPORTER-RELATED"/>
    <property type="match status" value="1"/>
</dbReference>
<evidence type="ECO:0000256" key="5">
    <source>
        <dbReference type="SAM" id="Phobius"/>
    </source>
</evidence>
<dbReference type="InterPro" id="IPR020846">
    <property type="entry name" value="MFS_dom"/>
</dbReference>
<feature type="transmembrane region" description="Helical" evidence="5">
    <location>
        <begin position="388"/>
        <end position="408"/>
    </location>
</feature>
<feature type="domain" description="Major facilitator superfamily (MFS) profile" evidence="6">
    <location>
        <begin position="62"/>
        <end position="512"/>
    </location>
</feature>
<feature type="transmembrane region" description="Helical" evidence="5">
    <location>
        <begin position="414"/>
        <end position="440"/>
    </location>
</feature>
<protein>
    <submittedName>
        <fullName evidence="7">Putative drug resistance transporter</fullName>
    </submittedName>
</protein>
<evidence type="ECO:0000256" key="4">
    <source>
        <dbReference type="ARBA" id="ARBA00023136"/>
    </source>
</evidence>
<feature type="transmembrane region" description="Helical" evidence="5">
    <location>
        <begin position="488"/>
        <end position="507"/>
    </location>
</feature>
<feature type="transmembrane region" description="Helical" evidence="5">
    <location>
        <begin position="452"/>
        <end position="476"/>
    </location>
</feature>
<dbReference type="InterPro" id="IPR036259">
    <property type="entry name" value="MFS_trans_sf"/>
</dbReference>
<feature type="transmembrane region" description="Helical" evidence="5">
    <location>
        <begin position="278"/>
        <end position="299"/>
    </location>
</feature>
<reference evidence="7 8" key="1">
    <citation type="submission" date="2013-02" db="EMBL/GenBank/DDBJ databases">
        <title>Whole genome shotgun sequence of Gordonia malaquae NBRC 108250.</title>
        <authorList>
            <person name="Yoshida I."/>
            <person name="Hosoyama A."/>
            <person name="Tsuchikane K."/>
            <person name="Ando Y."/>
            <person name="Baba S."/>
            <person name="Ohji S."/>
            <person name="Hamada M."/>
            <person name="Tamura T."/>
            <person name="Yamazoe A."/>
            <person name="Yamazaki S."/>
            <person name="Fujita N."/>
        </authorList>
    </citation>
    <scope>NUCLEOTIDE SEQUENCE [LARGE SCALE GENOMIC DNA]</scope>
    <source>
        <strain evidence="7 8">NBRC 108250</strain>
    </source>
</reference>
<evidence type="ECO:0000313" key="7">
    <source>
        <dbReference type="EMBL" id="GAC79004.1"/>
    </source>
</evidence>
<keyword evidence="3 5" id="KW-1133">Transmembrane helix</keyword>
<dbReference type="SUPFAM" id="SSF103473">
    <property type="entry name" value="MFS general substrate transporter"/>
    <property type="match status" value="1"/>
</dbReference>
<dbReference type="Pfam" id="PF07690">
    <property type="entry name" value="MFS_1"/>
    <property type="match status" value="1"/>
</dbReference>
<dbReference type="Gene3D" id="1.20.1250.20">
    <property type="entry name" value="MFS general substrate transporter like domains"/>
    <property type="match status" value="2"/>
</dbReference>
<keyword evidence="2 5" id="KW-0812">Transmembrane</keyword>
<feature type="transmembrane region" description="Helical" evidence="5">
    <location>
        <begin position="153"/>
        <end position="174"/>
    </location>
</feature>
<dbReference type="PROSITE" id="PS50850">
    <property type="entry name" value="MFS"/>
    <property type="match status" value="1"/>
</dbReference>
<organism evidence="7 8">
    <name type="scientific">Gordonia malaquae NBRC 108250</name>
    <dbReference type="NCBI Taxonomy" id="1223542"/>
    <lineage>
        <taxon>Bacteria</taxon>
        <taxon>Bacillati</taxon>
        <taxon>Actinomycetota</taxon>
        <taxon>Actinomycetes</taxon>
        <taxon>Mycobacteriales</taxon>
        <taxon>Gordoniaceae</taxon>
        <taxon>Gordonia</taxon>
    </lineage>
</organism>
<feature type="transmembrane region" description="Helical" evidence="5">
    <location>
        <begin position="220"/>
        <end position="240"/>
    </location>
</feature>
<feature type="transmembrane region" description="Helical" evidence="5">
    <location>
        <begin position="252"/>
        <end position="272"/>
    </location>
</feature>
<dbReference type="CDD" id="cd17321">
    <property type="entry name" value="MFS_MMR_MDR_like"/>
    <property type="match status" value="1"/>
</dbReference>
<gene>
    <name evidence="7" type="ORF">GM1_005_01880</name>
</gene>
<feature type="transmembrane region" description="Helical" evidence="5">
    <location>
        <begin position="362"/>
        <end position="381"/>
    </location>
</feature>
<comment type="caution">
    <text evidence="7">The sequence shown here is derived from an EMBL/GenBank/DDBJ whole genome shotgun (WGS) entry which is preliminary data.</text>
</comment>